<proteinExistence type="predicted"/>
<keyword evidence="2" id="KW-1185">Reference proteome</keyword>
<dbReference type="Proteomes" id="UP001152607">
    <property type="component" value="Unassembled WGS sequence"/>
</dbReference>
<comment type="caution">
    <text evidence="1">The sequence shown here is derived from an EMBL/GenBank/DDBJ whole genome shotgun (WGS) entry which is preliminary data.</text>
</comment>
<dbReference type="EMBL" id="CAOQHR010000006">
    <property type="protein sequence ID" value="CAI6335906.1"/>
    <property type="molecule type" value="Genomic_DNA"/>
</dbReference>
<protein>
    <submittedName>
        <fullName evidence="1">Uncharacterized protein</fullName>
    </submittedName>
</protein>
<sequence>MRNIRFRFRQILPPKKRSRPVPFPGLMACAELVEVYGSVFAVESVGTVGTTVVSKARGNGYTSTREDERAAYILVTVWARSSE</sequence>
<dbReference type="AlphaFoldDB" id="A0A9W4UJ99"/>
<evidence type="ECO:0000313" key="1">
    <source>
        <dbReference type="EMBL" id="CAI6335906.1"/>
    </source>
</evidence>
<name>A0A9W4UJ99_9PLEO</name>
<organism evidence="1 2">
    <name type="scientific">Periconia digitata</name>
    <dbReference type="NCBI Taxonomy" id="1303443"/>
    <lineage>
        <taxon>Eukaryota</taxon>
        <taxon>Fungi</taxon>
        <taxon>Dikarya</taxon>
        <taxon>Ascomycota</taxon>
        <taxon>Pezizomycotina</taxon>
        <taxon>Dothideomycetes</taxon>
        <taxon>Pleosporomycetidae</taxon>
        <taxon>Pleosporales</taxon>
        <taxon>Massarineae</taxon>
        <taxon>Periconiaceae</taxon>
        <taxon>Periconia</taxon>
    </lineage>
</organism>
<accession>A0A9W4UJ99</accession>
<evidence type="ECO:0000313" key="2">
    <source>
        <dbReference type="Proteomes" id="UP001152607"/>
    </source>
</evidence>
<reference evidence="1" key="1">
    <citation type="submission" date="2023-01" db="EMBL/GenBank/DDBJ databases">
        <authorList>
            <person name="Van Ghelder C."/>
            <person name="Rancurel C."/>
        </authorList>
    </citation>
    <scope>NUCLEOTIDE SEQUENCE</scope>
    <source>
        <strain evidence="1">CNCM I-4278</strain>
    </source>
</reference>
<gene>
    <name evidence="1" type="ORF">PDIGIT_LOCUS8994</name>
</gene>